<feature type="non-terminal residue" evidence="1">
    <location>
        <position position="1"/>
    </location>
</feature>
<dbReference type="InterPro" id="IPR012871">
    <property type="entry name" value="DUF1668_ORYSA"/>
</dbReference>
<evidence type="ECO:0000313" key="2">
    <source>
        <dbReference type="Proteomes" id="UP000324897"/>
    </source>
</evidence>
<dbReference type="Proteomes" id="UP000324897">
    <property type="component" value="Chromosome 4"/>
</dbReference>
<accession>A0A5J9VPD2</accession>
<reference evidence="1 2" key="1">
    <citation type="journal article" date="2019" name="Sci. Rep.">
        <title>A high-quality genome of Eragrostis curvula grass provides insights into Poaceae evolution and supports new strategies to enhance forage quality.</title>
        <authorList>
            <person name="Carballo J."/>
            <person name="Santos B.A.C.M."/>
            <person name="Zappacosta D."/>
            <person name="Garbus I."/>
            <person name="Selva J.P."/>
            <person name="Gallo C.A."/>
            <person name="Diaz A."/>
            <person name="Albertini E."/>
            <person name="Caccamo M."/>
            <person name="Echenique V."/>
        </authorList>
    </citation>
    <scope>NUCLEOTIDE SEQUENCE [LARGE SCALE GENOMIC DNA]</scope>
    <source>
        <strain evidence="2">cv. Victoria</strain>
        <tissue evidence="1">Leaf</tissue>
    </source>
</reference>
<evidence type="ECO:0000313" key="1">
    <source>
        <dbReference type="EMBL" id="TVU38222.1"/>
    </source>
</evidence>
<dbReference type="AlphaFoldDB" id="A0A5J9VPD2"/>
<gene>
    <name evidence="1" type="ORF">EJB05_11579</name>
</gene>
<dbReference type="EMBL" id="RWGY01000007">
    <property type="protein sequence ID" value="TVU38222.1"/>
    <property type="molecule type" value="Genomic_DNA"/>
</dbReference>
<dbReference type="OrthoDB" id="10600577at2759"/>
<organism evidence="1 2">
    <name type="scientific">Eragrostis curvula</name>
    <name type="common">weeping love grass</name>
    <dbReference type="NCBI Taxonomy" id="38414"/>
    <lineage>
        <taxon>Eukaryota</taxon>
        <taxon>Viridiplantae</taxon>
        <taxon>Streptophyta</taxon>
        <taxon>Embryophyta</taxon>
        <taxon>Tracheophyta</taxon>
        <taxon>Spermatophyta</taxon>
        <taxon>Magnoliopsida</taxon>
        <taxon>Liliopsida</taxon>
        <taxon>Poales</taxon>
        <taxon>Poaceae</taxon>
        <taxon>PACMAD clade</taxon>
        <taxon>Chloridoideae</taxon>
        <taxon>Eragrostideae</taxon>
        <taxon>Eragrostidinae</taxon>
        <taxon>Eragrostis</taxon>
    </lineage>
</organism>
<name>A0A5J9VPD2_9POAL</name>
<dbReference type="Gramene" id="TVU38222">
    <property type="protein sequence ID" value="TVU38222"/>
    <property type="gene ID" value="EJB05_11579"/>
</dbReference>
<protein>
    <submittedName>
        <fullName evidence="1">Uncharacterized protein</fullName>
    </submittedName>
</protein>
<comment type="caution">
    <text evidence="1">The sequence shown here is derived from an EMBL/GenBank/DDBJ whole genome shotgun (WGS) entry which is preliminary data.</text>
</comment>
<dbReference type="Pfam" id="PF07893">
    <property type="entry name" value="DUF1668"/>
    <property type="match status" value="1"/>
</dbReference>
<keyword evidence="2" id="KW-1185">Reference proteome</keyword>
<sequence length="162" mass="18093">MGLSRRFLNLIVDRRIPGSRSLSCIDLMQHDFFNTTPTRLPQAEVLQPRGAFPWPPAADAGVSVRKMMMKQRQQAAEAAASKMDMASTKIYQWSIDCFPLAGREVLCTDQTGHTFLFDLDTRLVVTVPDLPKLKRSPISLFIPSADMDGGDDDNCGNLFEDE</sequence>
<proteinExistence type="predicted"/>